<feature type="domain" description="PiggyBac transposable element-derived protein" evidence="1">
    <location>
        <begin position="1"/>
        <end position="268"/>
    </location>
</feature>
<evidence type="ECO:0000313" key="3">
    <source>
        <dbReference type="Proteomes" id="UP001152888"/>
    </source>
</evidence>
<accession>A0A9P0LZR8</accession>
<dbReference type="Pfam" id="PF13843">
    <property type="entry name" value="DDE_Tnp_1_7"/>
    <property type="match status" value="1"/>
</dbReference>
<keyword evidence="3" id="KW-1185">Reference proteome</keyword>
<name>A0A9P0LZR8_ACAOB</name>
<reference evidence="2" key="1">
    <citation type="submission" date="2022-03" db="EMBL/GenBank/DDBJ databases">
        <authorList>
            <person name="Sayadi A."/>
        </authorList>
    </citation>
    <scope>NUCLEOTIDE SEQUENCE</scope>
</reference>
<comment type="caution">
    <text evidence="2">The sequence shown here is derived from an EMBL/GenBank/DDBJ whole genome shotgun (WGS) entry which is preliminary data.</text>
</comment>
<dbReference type="AlphaFoldDB" id="A0A9P0LZR8"/>
<proteinExistence type="predicted"/>
<protein>
    <recommendedName>
        <fullName evidence="1">PiggyBac transposable element-derived protein domain-containing protein</fullName>
    </recommendedName>
</protein>
<sequence>MREYRFRLIHKFIHFADNNFLDNDPHPIIDHLQNKFRSVYIPGKNISVDESLMGWKGRLSWKQYIPSKRKRFGIKFYMLCESSTGYVYNFFVYTGADTNYGHKYIEQPIAARIVLSLCDSLLNKGHCLFLDNFYTSPHLVEELTKRRTDCVGTMRINRKGIPQDIKTKKNRKRGVCGYVQKKVMIIKWKDKKDITMISTLHDNRMVEIEKRDKKIQKPAVVLSYNKDMGGVDLSDNFLHFYSLDLTHLKKYYKKMFFHLLNIAILNSYILYKQSGGQKTRLNFVMELGEKLIQKYSVPVAQQLRRARSYNVSRFVERHFPSIMPPTANKEKPTKRCHICYEKKLERSLGTGA</sequence>
<dbReference type="EMBL" id="CAKOFQ010007481">
    <property type="protein sequence ID" value="CAH2002110.1"/>
    <property type="molecule type" value="Genomic_DNA"/>
</dbReference>
<dbReference type="Proteomes" id="UP001152888">
    <property type="component" value="Unassembled WGS sequence"/>
</dbReference>
<evidence type="ECO:0000313" key="2">
    <source>
        <dbReference type="EMBL" id="CAH2002110.1"/>
    </source>
</evidence>
<gene>
    <name evidence="2" type="ORF">ACAOBT_LOCUS26605</name>
</gene>
<organism evidence="2 3">
    <name type="scientific">Acanthoscelides obtectus</name>
    <name type="common">Bean weevil</name>
    <name type="synonym">Bruchus obtectus</name>
    <dbReference type="NCBI Taxonomy" id="200917"/>
    <lineage>
        <taxon>Eukaryota</taxon>
        <taxon>Metazoa</taxon>
        <taxon>Ecdysozoa</taxon>
        <taxon>Arthropoda</taxon>
        <taxon>Hexapoda</taxon>
        <taxon>Insecta</taxon>
        <taxon>Pterygota</taxon>
        <taxon>Neoptera</taxon>
        <taxon>Endopterygota</taxon>
        <taxon>Coleoptera</taxon>
        <taxon>Polyphaga</taxon>
        <taxon>Cucujiformia</taxon>
        <taxon>Chrysomeloidea</taxon>
        <taxon>Chrysomelidae</taxon>
        <taxon>Bruchinae</taxon>
        <taxon>Bruchini</taxon>
        <taxon>Acanthoscelides</taxon>
    </lineage>
</organism>
<dbReference type="OrthoDB" id="75807at2759"/>
<dbReference type="PANTHER" id="PTHR46599">
    <property type="entry name" value="PIGGYBAC TRANSPOSABLE ELEMENT-DERIVED PROTEIN 4"/>
    <property type="match status" value="1"/>
</dbReference>
<dbReference type="InterPro" id="IPR029526">
    <property type="entry name" value="PGBD"/>
</dbReference>
<evidence type="ECO:0000259" key="1">
    <source>
        <dbReference type="Pfam" id="PF13843"/>
    </source>
</evidence>
<dbReference type="PANTHER" id="PTHR46599:SF3">
    <property type="entry name" value="PIGGYBAC TRANSPOSABLE ELEMENT-DERIVED PROTEIN 4"/>
    <property type="match status" value="1"/>
</dbReference>